<dbReference type="GO" id="GO:0016747">
    <property type="term" value="F:acyltransferase activity, transferring groups other than amino-acyl groups"/>
    <property type="evidence" value="ECO:0007669"/>
    <property type="project" value="InterPro"/>
</dbReference>
<dbReference type="InterPro" id="IPR016181">
    <property type="entry name" value="Acyl_CoA_acyltransferase"/>
</dbReference>
<dbReference type="Pfam" id="PF13508">
    <property type="entry name" value="Acetyltransf_7"/>
    <property type="match status" value="1"/>
</dbReference>
<proteinExistence type="predicted"/>
<dbReference type="Gene3D" id="3.40.630.30">
    <property type="match status" value="1"/>
</dbReference>
<evidence type="ECO:0000259" key="1">
    <source>
        <dbReference type="PROSITE" id="PS51186"/>
    </source>
</evidence>
<dbReference type="EMBL" id="MN738866">
    <property type="protein sequence ID" value="QHT28976.1"/>
    <property type="molecule type" value="Genomic_DNA"/>
</dbReference>
<dbReference type="InterPro" id="IPR000182">
    <property type="entry name" value="GNAT_dom"/>
</dbReference>
<dbReference type="AlphaFoldDB" id="A0A6C0EIH9"/>
<dbReference type="CDD" id="cd04301">
    <property type="entry name" value="NAT_SF"/>
    <property type="match status" value="1"/>
</dbReference>
<name>A0A6C0EIH9_9ZZZZ</name>
<accession>A0A6C0EIH9</accession>
<sequence length="143" mass="16979">MNIEINEINKIDIERLVFIGEQCLPIFYDSDSIEYLLNTDGYLLYKILLDNLIIGYCFIENIEDRCHILSIAILKEYRNKGIGGNIIEYIKLLNKNKISLYVHLENKKAIRFYNNNGFIVKKLLENYYENFVNPSAYYLEYNI</sequence>
<protein>
    <recommendedName>
        <fullName evidence="1">N-acetyltransferase domain-containing protein</fullName>
    </recommendedName>
</protein>
<organism evidence="2">
    <name type="scientific">viral metagenome</name>
    <dbReference type="NCBI Taxonomy" id="1070528"/>
    <lineage>
        <taxon>unclassified sequences</taxon>
        <taxon>metagenomes</taxon>
        <taxon>organismal metagenomes</taxon>
    </lineage>
</organism>
<dbReference type="PROSITE" id="PS51186">
    <property type="entry name" value="GNAT"/>
    <property type="match status" value="1"/>
</dbReference>
<feature type="domain" description="N-acetyltransferase" evidence="1">
    <location>
        <begin position="3"/>
        <end position="143"/>
    </location>
</feature>
<dbReference type="SUPFAM" id="SSF55729">
    <property type="entry name" value="Acyl-CoA N-acyltransferases (Nat)"/>
    <property type="match status" value="1"/>
</dbReference>
<evidence type="ECO:0000313" key="2">
    <source>
        <dbReference type="EMBL" id="QHT28976.1"/>
    </source>
</evidence>
<reference evidence="2" key="1">
    <citation type="journal article" date="2020" name="Nature">
        <title>Giant virus diversity and host interactions through global metagenomics.</title>
        <authorList>
            <person name="Schulz F."/>
            <person name="Roux S."/>
            <person name="Paez-Espino D."/>
            <person name="Jungbluth S."/>
            <person name="Walsh D.A."/>
            <person name="Denef V.J."/>
            <person name="McMahon K.D."/>
            <person name="Konstantinidis K.T."/>
            <person name="Eloe-Fadrosh E.A."/>
            <person name="Kyrpides N.C."/>
            <person name="Woyke T."/>
        </authorList>
    </citation>
    <scope>NUCLEOTIDE SEQUENCE</scope>
    <source>
        <strain evidence="2">GVMAG-M-3300001351-8</strain>
    </source>
</reference>